<gene>
    <name evidence="6" type="ORF">BN1051_00006</name>
</gene>
<name>A0A078MGU8_9MICC</name>
<evidence type="ECO:0000256" key="1">
    <source>
        <dbReference type="ARBA" id="ARBA00023015"/>
    </source>
</evidence>
<dbReference type="Gene3D" id="3.30.70.920">
    <property type="match status" value="1"/>
</dbReference>
<dbReference type="PANTHER" id="PTHR30154:SF34">
    <property type="entry name" value="TRANSCRIPTIONAL REGULATOR AZLB"/>
    <property type="match status" value="1"/>
</dbReference>
<dbReference type="AlphaFoldDB" id="A0A078MGU8"/>
<evidence type="ECO:0000256" key="3">
    <source>
        <dbReference type="ARBA" id="ARBA00023163"/>
    </source>
</evidence>
<dbReference type="InterPro" id="IPR011008">
    <property type="entry name" value="Dimeric_a/b-barrel"/>
</dbReference>
<organism evidence="6">
    <name type="scientific">Arthrobacter saudimassiliensis</name>
    <dbReference type="NCBI Taxonomy" id="1461584"/>
    <lineage>
        <taxon>Bacteria</taxon>
        <taxon>Bacillati</taxon>
        <taxon>Actinomycetota</taxon>
        <taxon>Actinomycetes</taxon>
        <taxon>Micrococcales</taxon>
        <taxon>Micrococcaceae</taxon>
        <taxon>Arthrobacter</taxon>
    </lineage>
</organism>
<dbReference type="Pfam" id="PF13404">
    <property type="entry name" value="HTH_AsnC-type"/>
    <property type="match status" value="1"/>
</dbReference>
<proteinExistence type="predicted"/>
<dbReference type="GO" id="GO:0043200">
    <property type="term" value="P:response to amino acid"/>
    <property type="evidence" value="ECO:0007669"/>
    <property type="project" value="TreeGrafter"/>
</dbReference>
<dbReference type="PATRIC" id="fig|1461584.3.peg.5"/>
<protein>
    <submittedName>
        <fullName evidence="6">AsnC family protein</fullName>
    </submittedName>
</protein>
<dbReference type="GO" id="GO:0043565">
    <property type="term" value="F:sequence-specific DNA binding"/>
    <property type="evidence" value="ECO:0007669"/>
    <property type="project" value="InterPro"/>
</dbReference>
<dbReference type="InterPro" id="IPR000485">
    <property type="entry name" value="AsnC-type_HTH_dom"/>
</dbReference>
<evidence type="ECO:0000259" key="4">
    <source>
        <dbReference type="Pfam" id="PF01037"/>
    </source>
</evidence>
<dbReference type="SUPFAM" id="SSF54909">
    <property type="entry name" value="Dimeric alpha+beta barrel"/>
    <property type="match status" value="1"/>
</dbReference>
<dbReference type="SMART" id="SM00344">
    <property type="entry name" value="HTH_ASNC"/>
    <property type="match status" value="1"/>
</dbReference>
<reference evidence="6" key="1">
    <citation type="submission" date="2014-07" db="EMBL/GenBank/DDBJ databases">
        <authorList>
            <person name="Urmite Genomes Urmite Genomes"/>
        </authorList>
    </citation>
    <scope>NUCLEOTIDE SEQUENCE</scope>
    <source>
        <strain evidence="6">11W110_air</strain>
    </source>
</reference>
<keyword evidence="1" id="KW-0805">Transcription regulation</keyword>
<dbReference type="InterPro" id="IPR019887">
    <property type="entry name" value="Tscrpt_reg_AsnC/Lrp_C"/>
</dbReference>
<evidence type="ECO:0000256" key="2">
    <source>
        <dbReference type="ARBA" id="ARBA00023125"/>
    </source>
</evidence>
<dbReference type="Pfam" id="PF01037">
    <property type="entry name" value="AsnC_trans_reg"/>
    <property type="match status" value="1"/>
</dbReference>
<dbReference type="InterPro" id="IPR036388">
    <property type="entry name" value="WH-like_DNA-bd_sf"/>
</dbReference>
<dbReference type="InterPro" id="IPR019888">
    <property type="entry name" value="Tscrpt_reg_AsnC-like"/>
</dbReference>
<evidence type="ECO:0000313" key="6">
    <source>
        <dbReference type="EMBL" id="CEA06548.1"/>
    </source>
</evidence>
<feature type="domain" description="HTH asnC-type" evidence="5">
    <location>
        <begin position="10"/>
        <end position="51"/>
    </location>
</feature>
<accession>A0A078MGU8</accession>
<dbReference type="EMBL" id="LN483070">
    <property type="protein sequence ID" value="CEA06548.1"/>
    <property type="molecule type" value="Genomic_DNA"/>
</dbReference>
<keyword evidence="2" id="KW-0238">DNA-binding</keyword>
<dbReference type="PANTHER" id="PTHR30154">
    <property type="entry name" value="LEUCINE-RESPONSIVE REGULATORY PROTEIN"/>
    <property type="match status" value="1"/>
</dbReference>
<dbReference type="GO" id="GO:0005829">
    <property type="term" value="C:cytosol"/>
    <property type="evidence" value="ECO:0007669"/>
    <property type="project" value="TreeGrafter"/>
</dbReference>
<sequence length="344" mass="36624">MPERSAGPELSELDLALINVLQVAPRISWGDAGDILGTHPTTLAARWDRLRESGTVWLTAQPKVSTTPPGLAFVSLVCLPGRQDEAVRALSAVPQVVALDVCSGGPDLSLLVSAESFAALTQLLEARITSAPGVRHATVGLCTRLHTGNRQWMLDVLSPGQLARAAALAAPQPALPGQGAVLQEEHLPVAEVLLRDGRATAADVARATGLHPATARRYLQKVLASGQFHIRCDLSQPLTGMPVNVQWAARLDAANHDAAAALLAKDQRTQVVASLTGRANFLVIMWMQSPADALDVEQSIQERVPGIEIIESMVTLRPVKRLCRVLDQGGVAVEQHVPRIPVLS</sequence>
<keyword evidence="3" id="KW-0804">Transcription</keyword>
<evidence type="ECO:0000259" key="5">
    <source>
        <dbReference type="Pfam" id="PF13404"/>
    </source>
</evidence>
<dbReference type="Gene3D" id="1.10.10.10">
    <property type="entry name" value="Winged helix-like DNA-binding domain superfamily/Winged helix DNA-binding domain"/>
    <property type="match status" value="1"/>
</dbReference>
<feature type="domain" description="Transcription regulator AsnC/Lrp ligand binding" evidence="4">
    <location>
        <begin position="80"/>
        <end position="137"/>
    </location>
</feature>